<evidence type="ECO:0000256" key="5">
    <source>
        <dbReference type="ARBA" id="ARBA00022833"/>
    </source>
</evidence>
<comment type="subcellular location">
    <subcellularLocation>
        <location evidence="1">Nucleus</location>
    </subcellularLocation>
</comment>
<dbReference type="PROSITE" id="PS50157">
    <property type="entry name" value="ZINC_FINGER_C2H2_2"/>
    <property type="match status" value="8"/>
</dbReference>
<evidence type="ECO:0000256" key="2">
    <source>
        <dbReference type="ARBA" id="ARBA00022723"/>
    </source>
</evidence>
<keyword evidence="13" id="KW-1185">Reference proteome</keyword>
<evidence type="ECO:0000256" key="7">
    <source>
        <dbReference type="PROSITE-ProRule" id="PRU00042"/>
    </source>
</evidence>
<dbReference type="RefSeq" id="XP_062699714.1">
    <property type="nucleotide sequence ID" value="XM_062843730.1"/>
</dbReference>
<reference evidence="13" key="1">
    <citation type="journal article" date="2015" name="Proc. Natl. Acad. Sci. U.S.A.">
        <title>Genome sequence of the Asian Tiger mosquito, Aedes albopictus, reveals insights into its biology, genetics, and evolution.</title>
        <authorList>
            <person name="Chen X.G."/>
            <person name="Jiang X."/>
            <person name="Gu J."/>
            <person name="Xu M."/>
            <person name="Wu Y."/>
            <person name="Deng Y."/>
            <person name="Zhang C."/>
            <person name="Bonizzoni M."/>
            <person name="Dermauw W."/>
            <person name="Vontas J."/>
            <person name="Armbruster P."/>
            <person name="Huang X."/>
            <person name="Yang Y."/>
            <person name="Zhang H."/>
            <person name="He W."/>
            <person name="Peng H."/>
            <person name="Liu Y."/>
            <person name="Wu K."/>
            <person name="Chen J."/>
            <person name="Lirakis M."/>
            <person name="Topalis P."/>
            <person name="Van Leeuwen T."/>
            <person name="Hall A.B."/>
            <person name="Jiang X."/>
            <person name="Thorpe C."/>
            <person name="Mueller R.L."/>
            <person name="Sun C."/>
            <person name="Waterhouse R.M."/>
            <person name="Yan G."/>
            <person name="Tu Z.J."/>
            <person name="Fang X."/>
            <person name="James A.A."/>
        </authorList>
    </citation>
    <scope>NUCLEOTIDE SEQUENCE [LARGE SCALE GENOMIC DNA]</scope>
    <source>
        <strain evidence="13">Foshan</strain>
    </source>
</reference>
<dbReference type="EnsemblMetazoa" id="AALFPA23_012717.R18331">
    <property type="protein sequence ID" value="AALFPA23_012717.P18331"/>
    <property type="gene ID" value="AALFPA23_012717"/>
</dbReference>
<name>A0ABM1YWH2_AEDAL</name>
<dbReference type="RefSeq" id="XP_029711578.2">
    <property type="nucleotide sequence ID" value="XM_029855718.2"/>
</dbReference>
<feature type="binding site" evidence="8">
    <location>
        <position position="81"/>
    </location>
    <ligand>
        <name>Zn(2+)</name>
        <dbReference type="ChEBI" id="CHEBI:29105"/>
    </ligand>
</feature>
<evidence type="ECO:0000259" key="11">
    <source>
        <dbReference type="PROSITE" id="PS51915"/>
    </source>
</evidence>
<dbReference type="InterPro" id="IPR013087">
    <property type="entry name" value="Znf_C2H2_type"/>
</dbReference>
<keyword evidence="6" id="KW-0539">Nucleus</keyword>
<organism evidence="12 13">
    <name type="scientific">Aedes albopictus</name>
    <name type="common">Asian tiger mosquito</name>
    <name type="synonym">Stegomyia albopicta</name>
    <dbReference type="NCBI Taxonomy" id="7160"/>
    <lineage>
        <taxon>Eukaryota</taxon>
        <taxon>Metazoa</taxon>
        <taxon>Ecdysozoa</taxon>
        <taxon>Arthropoda</taxon>
        <taxon>Hexapoda</taxon>
        <taxon>Insecta</taxon>
        <taxon>Pterygota</taxon>
        <taxon>Neoptera</taxon>
        <taxon>Endopterygota</taxon>
        <taxon>Diptera</taxon>
        <taxon>Nematocera</taxon>
        <taxon>Culicoidea</taxon>
        <taxon>Culicidae</taxon>
        <taxon>Culicinae</taxon>
        <taxon>Aedini</taxon>
        <taxon>Aedes</taxon>
        <taxon>Stegomyia</taxon>
    </lineage>
</organism>
<dbReference type="EnsemblMetazoa" id="AALFPA23_012717.R18330">
    <property type="protein sequence ID" value="AALFPA23_012717.P18330"/>
    <property type="gene ID" value="AALFPA23_012717"/>
</dbReference>
<dbReference type="RefSeq" id="XP_062699713.1">
    <property type="nucleotide sequence ID" value="XM_062843729.1"/>
</dbReference>
<feature type="domain" description="C2H2-type" evidence="10">
    <location>
        <begin position="311"/>
        <end position="339"/>
    </location>
</feature>
<dbReference type="Pfam" id="PF07776">
    <property type="entry name" value="zf-AD"/>
    <property type="match status" value="1"/>
</dbReference>
<feature type="compositionally biased region" description="Acidic residues" evidence="9">
    <location>
        <begin position="170"/>
        <end position="190"/>
    </location>
</feature>
<evidence type="ECO:0000313" key="13">
    <source>
        <dbReference type="Proteomes" id="UP000069940"/>
    </source>
</evidence>
<dbReference type="PROSITE" id="PS51915">
    <property type="entry name" value="ZAD"/>
    <property type="match status" value="1"/>
</dbReference>
<dbReference type="InterPro" id="IPR036236">
    <property type="entry name" value="Znf_C2H2_sf"/>
</dbReference>
<dbReference type="GeneID" id="109430079"/>
<feature type="domain" description="ZAD" evidence="11">
    <location>
        <begin position="29"/>
        <end position="108"/>
    </location>
</feature>
<dbReference type="SUPFAM" id="SSF57716">
    <property type="entry name" value="Glucocorticoid receptor-like (DNA-binding domain)"/>
    <property type="match status" value="1"/>
</dbReference>
<evidence type="ECO:0000256" key="4">
    <source>
        <dbReference type="ARBA" id="ARBA00022771"/>
    </source>
</evidence>
<dbReference type="PROSITE" id="PS00028">
    <property type="entry name" value="ZINC_FINGER_C2H2_1"/>
    <property type="match status" value="9"/>
</dbReference>
<evidence type="ECO:0000256" key="1">
    <source>
        <dbReference type="ARBA" id="ARBA00004123"/>
    </source>
</evidence>
<dbReference type="SMART" id="SM00868">
    <property type="entry name" value="zf-AD"/>
    <property type="match status" value="1"/>
</dbReference>
<evidence type="ECO:0000313" key="12">
    <source>
        <dbReference type="EnsemblMetazoa" id="AALFPA23_012717.P18330"/>
    </source>
</evidence>
<feature type="domain" description="C2H2-type" evidence="10">
    <location>
        <begin position="461"/>
        <end position="488"/>
    </location>
</feature>
<feature type="domain" description="C2H2-type" evidence="10">
    <location>
        <begin position="376"/>
        <end position="403"/>
    </location>
</feature>
<feature type="binding site" evidence="8">
    <location>
        <position position="31"/>
    </location>
    <ligand>
        <name>Zn(2+)</name>
        <dbReference type="ChEBI" id="CHEBI:29105"/>
    </ligand>
</feature>
<feature type="region of interest" description="Disordered" evidence="9">
    <location>
        <begin position="539"/>
        <end position="558"/>
    </location>
</feature>
<keyword evidence="4 7" id="KW-0863">Zinc-finger</keyword>
<evidence type="ECO:0000259" key="10">
    <source>
        <dbReference type="PROSITE" id="PS50157"/>
    </source>
</evidence>
<sequence length="558" mass="64221">MNFGNQPAASTSKANYQECPQEEQSTDSAVCRVCMGWSSDSGLMVGLFEGQIQGTILAEVLALVGAVNLATEHDRLPKWCCKECLKALESAYKLRMLCQDSDWKLRHAFSTDEETVVVVKKEVEEDKSDRDEMLDVEEAVVSESLQLPKLEIMDYVDEDQIEQMTDGEDDMVEADGGAESDGDEAGEDQDEKMSEEVDKRLDSDVFDRVKAVGFKCCGCKVVFNTSKELAAHSKEAHADKKLSRQELERKNKKQCDICYRVLCNDITVWKHQLKDTLNYRCKVCGDLFWSWKKVKTHYKRVHGPNPVGPSKACCACREQFETEEQLREHSEAIHLPQKPVLDPARPLTCNICYRCFKSDAQLYAHQSRLLESTKKHQCIQCGLAFRYPRDLKYHELTHTGEKVFRCPKCPKAYSNYNTYKKHVVIHDIPADKYKCEICGYKCKTRYGLERHTIKHTGERPHKCPHCPATFSLPHGLNSHLLTHTDEKTRECPICKKMFKRPHEVRNHIKFTHHKLTPFVCFFCPIGYTRKDRRNQHMMQVHPKELQSNPLPPIELGTR</sequence>
<feature type="domain" description="C2H2-type" evidence="10">
    <location>
        <begin position="489"/>
        <end position="517"/>
    </location>
</feature>
<evidence type="ECO:0008006" key="14">
    <source>
        <dbReference type="Google" id="ProtNLM"/>
    </source>
</evidence>
<feature type="binding site" evidence="8">
    <location>
        <position position="84"/>
    </location>
    <ligand>
        <name>Zn(2+)</name>
        <dbReference type="ChEBI" id="CHEBI:29105"/>
    </ligand>
</feature>
<evidence type="ECO:0000256" key="8">
    <source>
        <dbReference type="PROSITE-ProRule" id="PRU01263"/>
    </source>
</evidence>
<evidence type="ECO:0000256" key="3">
    <source>
        <dbReference type="ARBA" id="ARBA00022737"/>
    </source>
</evidence>
<feature type="domain" description="C2H2-type" evidence="10">
    <location>
        <begin position="404"/>
        <end position="426"/>
    </location>
</feature>
<feature type="binding site" evidence="8">
    <location>
        <position position="34"/>
    </location>
    <ligand>
        <name>Zn(2+)</name>
        <dbReference type="ChEBI" id="CHEBI:29105"/>
    </ligand>
</feature>
<keyword evidence="5 8" id="KW-0862">Zinc</keyword>
<dbReference type="Pfam" id="PF00096">
    <property type="entry name" value="zf-C2H2"/>
    <property type="match status" value="4"/>
</dbReference>
<dbReference type="SMART" id="SM00355">
    <property type="entry name" value="ZnF_C2H2"/>
    <property type="match status" value="10"/>
</dbReference>
<dbReference type="SUPFAM" id="SSF57667">
    <property type="entry name" value="beta-beta-alpha zinc fingers"/>
    <property type="match status" value="3"/>
</dbReference>
<dbReference type="Proteomes" id="UP000069940">
    <property type="component" value="Unassembled WGS sequence"/>
</dbReference>
<keyword evidence="2 8" id="KW-0479">Metal-binding</keyword>
<feature type="region of interest" description="Disordered" evidence="9">
    <location>
        <begin position="170"/>
        <end position="198"/>
    </location>
</feature>
<dbReference type="PANTHER" id="PTHR24381:SF393">
    <property type="entry name" value="CHROMATIN-LINKED ADAPTOR FOR MSL PROTEINS, ISOFORM B"/>
    <property type="match status" value="1"/>
</dbReference>
<keyword evidence="3" id="KW-0677">Repeat</keyword>
<dbReference type="EnsemblMetazoa" id="AALFPA23_012717.R18329">
    <property type="protein sequence ID" value="AALFPA23_012717.P18329"/>
    <property type="gene ID" value="AALFPA23_012717"/>
</dbReference>
<dbReference type="EnsemblMetazoa" id="AALFPA23_012717.R18332">
    <property type="protein sequence ID" value="AALFPA23_012717.P18332"/>
    <property type="gene ID" value="AALFPA23_012717"/>
</dbReference>
<feature type="domain" description="C2H2-type" evidence="10">
    <location>
        <begin position="433"/>
        <end position="460"/>
    </location>
</feature>
<proteinExistence type="predicted"/>
<evidence type="ECO:0000256" key="6">
    <source>
        <dbReference type="ARBA" id="ARBA00023242"/>
    </source>
</evidence>
<dbReference type="Gene3D" id="3.30.160.60">
    <property type="entry name" value="Classic Zinc Finger"/>
    <property type="match status" value="6"/>
</dbReference>
<accession>A0ABM1YWH2</accession>
<dbReference type="RefSeq" id="XP_062699712.1">
    <property type="nucleotide sequence ID" value="XM_062843728.1"/>
</dbReference>
<dbReference type="InterPro" id="IPR012934">
    <property type="entry name" value="Znf_AD"/>
</dbReference>
<dbReference type="PANTHER" id="PTHR24381">
    <property type="entry name" value="ZINC FINGER PROTEIN"/>
    <property type="match status" value="1"/>
</dbReference>
<protein>
    <recommendedName>
        <fullName evidence="14">C2h2-type zn-finger protein</fullName>
    </recommendedName>
</protein>
<evidence type="ECO:0000256" key="9">
    <source>
        <dbReference type="SAM" id="MobiDB-lite"/>
    </source>
</evidence>
<feature type="domain" description="C2H2-type" evidence="10">
    <location>
        <begin position="214"/>
        <end position="242"/>
    </location>
</feature>
<feature type="domain" description="C2H2-type" evidence="10">
    <location>
        <begin position="279"/>
        <end position="302"/>
    </location>
</feature>
<reference evidence="12" key="2">
    <citation type="submission" date="2025-05" db="UniProtKB">
        <authorList>
            <consortium name="EnsemblMetazoa"/>
        </authorList>
    </citation>
    <scope>IDENTIFICATION</scope>
    <source>
        <strain evidence="12">Foshan</strain>
    </source>
</reference>